<keyword evidence="1" id="KW-1133">Transmembrane helix</keyword>
<gene>
    <name evidence="2" type="ORF">B5M45_18755</name>
</gene>
<keyword evidence="1" id="KW-0472">Membrane</keyword>
<dbReference type="InterPro" id="IPR025498">
    <property type="entry name" value="DUF4389"/>
</dbReference>
<organism evidence="2 3">
    <name type="scientific">Mycobacterium simiae</name>
    <name type="common">Mycobacterium habana</name>
    <dbReference type="NCBI Taxonomy" id="1784"/>
    <lineage>
        <taxon>Bacteria</taxon>
        <taxon>Bacillati</taxon>
        <taxon>Actinomycetota</taxon>
        <taxon>Actinomycetes</taxon>
        <taxon>Mycobacteriales</taxon>
        <taxon>Mycobacteriaceae</taxon>
        <taxon>Mycobacterium</taxon>
        <taxon>Mycobacterium simiae complex</taxon>
    </lineage>
</organism>
<name>A0A1X0XZR9_MYCSI</name>
<proteinExistence type="predicted"/>
<evidence type="ECO:0000313" key="3">
    <source>
        <dbReference type="Proteomes" id="UP000193040"/>
    </source>
</evidence>
<dbReference type="STRING" id="1784.VC42_00800"/>
<protein>
    <submittedName>
        <fullName evidence="2">DUF4389 domain-containing protein</fullName>
    </submittedName>
</protein>
<feature type="transmembrane region" description="Helical" evidence="1">
    <location>
        <begin position="153"/>
        <end position="176"/>
    </location>
</feature>
<keyword evidence="1" id="KW-0812">Transmembrane</keyword>
<reference evidence="2 3" key="1">
    <citation type="submission" date="2017-03" db="EMBL/GenBank/DDBJ databases">
        <title>Genomic insights into Mycobacterium simiae human colonization.</title>
        <authorList>
            <person name="Steffani J.L."/>
            <person name="Brunck M.E."/>
            <person name="Cruz E."/>
            <person name="Montiel R."/>
            <person name="Barona F."/>
        </authorList>
    </citation>
    <scope>NUCLEOTIDE SEQUENCE [LARGE SCALE GENOMIC DNA]</scope>
    <source>
        <strain evidence="2 3">MsiGto</strain>
    </source>
</reference>
<dbReference type="RefSeq" id="WP_084952247.1">
    <property type="nucleotide sequence ID" value="NZ_MZZM01000024.1"/>
</dbReference>
<feature type="transmembrane region" description="Helical" evidence="1">
    <location>
        <begin position="44"/>
        <end position="65"/>
    </location>
</feature>
<feature type="transmembrane region" description="Helical" evidence="1">
    <location>
        <begin position="128"/>
        <end position="147"/>
    </location>
</feature>
<dbReference type="EMBL" id="MZZM01000024">
    <property type="protein sequence ID" value="ORJ58461.1"/>
    <property type="molecule type" value="Genomic_DNA"/>
</dbReference>
<dbReference type="Proteomes" id="UP000193040">
    <property type="component" value="Unassembled WGS sequence"/>
</dbReference>
<comment type="caution">
    <text evidence="2">The sequence shown here is derived from an EMBL/GenBank/DDBJ whole genome shotgun (WGS) entry which is preliminary data.</text>
</comment>
<keyword evidence="3" id="KW-1185">Reference proteome</keyword>
<evidence type="ECO:0000313" key="2">
    <source>
        <dbReference type="EMBL" id="ORJ58461.1"/>
    </source>
</evidence>
<evidence type="ECO:0000256" key="1">
    <source>
        <dbReference type="SAM" id="Phobius"/>
    </source>
</evidence>
<accession>A0A1X0XZR9</accession>
<dbReference type="AlphaFoldDB" id="A0A1X0XZR9"/>
<dbReference type="Pfam" id="PF14333">
    <property type="entry name" value="DUF4389"/>
    <property type="match status" value="2"/>
</dbReference>
<sequence length="206" mass="23549">MTTSAVAEAPTRADTVRVRCVDDGPSRWLWLVKWCALAVPHYPILISLYLLYPPLTLIAGIAILVTGRYPRPIFNFNVGVLRWSWRLMNYRFPMNSTDKYPPFTLAARPDYPGDLEVEYPERLSRWGVLVKWWLLGLPQILLCWAMEPLLQVLTVIAAAALLATGSIPQGMFDLLVGICRWRYRVAAYVSLMCDEYPPFRMDLGGR</sequence>